<organism evidence="3 4">
    <name type="scientific">Janibacter alkaliphilus</name>
    <dbReference type="NCBI Taxonomy" id="1069963"/>
    <lineage>
        <taxon>Bacteria</taxon>
        <taxon>Bacillati</taxon>
        <taxon>Actinomycetota</taxon>
        <taxon>Actinomycetes</taxon>
        <taxon>Micrococcales</taxon>
        <taxon>Intrasporangiaceae</taxon>
        <taxon>Janibacter</taxon>
    </lineage>
</organism>
<dbReference type="PANTHER" id="PTHR34703">
    <property type="entry name" value="ANTIPORTER SUBUNIT MNHG2-RELATED"/>
    <property type="match status" value="1"/>
</dbReference>
<dbReference type="RefSeq" id="WP_179462458.1">
    <property type="nucleotide sequence ID" value="NZ_JACBZX010000001.1"/>
</dbReference>
<dbReference type="GO" id="GO:0015385">
    <property type="term" value="F:sodium:proton antiporter activity"/>
    <property type="evidence" value="ECO:0007669"/>
    <property type="project" value="TreeGrafter"/>
</dbReference>
<dbReference type="NCBIfam" id="TIGR01300">
    <property type="entry name" value="CPA3_mnhG_phaG"/>
    <property type="match status" value="1"/>
</dbReference>
<dbReference type="EMBL" id="JACBZX010000001">
    <property type="protein sequence ID" value="NYG37026.1"/>
    <property type="molecule type" value="Genomic_DNA"/>
</dbReference>
<dbReference type="AlphaFoldDB" id="A0A852X1Q3"/>
<keyword evidence="2" id="KW-0812">Transmembrane</keyword>
<feature type="transmembrane region" description="Helical" evidence="2">
    <location>
        <begin position="7"/>
        <end position="28"/>
    </location>
</feature>
<comment type="similarity">
    <text evidence="1">Belongs to the CPA3 antiporters (TC 2.A.63) subunit G family.</text>
</comment>
<reference evidence="3 4" key="1">
    <citation type="submission" date="2020-07" db="EMBL/GenBank/DDBJ databases">
        <title>Sequencing the genomes of 1000 actinobacteria strains.</title>
        <authorList>
            <person name="Klenk H.-P."/>
        </authorList>
    </citation>
    <scope>NUCLEOTIDE SEQUENCE [LARGE SCALE GENOMIC DNA]</scope>
    <source>
        <strain evidence="3 4">DSM 24723</strain>
    </source>
</reference>
<dbReference type="PANTHER" id="PTHR34703:SF1">
    <property type="entry name" value="ANTIPORTER SUBUNIT MNHG2-RELATED"/>
    <property type="match status" value="1"/>
</dbReference>
<dbReference type="NCBIfam" id="NF009314">
    <property type="entry name" value="PRK12674.1-2"/>
    <property type="match status" value="1"/>
</dbReference>
<keyword evidence="2" id="KW-1133">Transmembrane helix</keyword>
<dbReference type="Pfam" id="PF03334">
    <property type="entry name" value="PhaG_MnhG_YufB"/>
    <property type="match status" value="1"/>
</dbReference>
<evidence type="ECO:0000313" key="4">
    <source>
        <dbReference type="Proteomes" id="UP000592181"/>
    </source>
</evidence>
<gene>
    <name evidence="3" type="ORF">BJY28_001495</name>
</gene>
<evidence type="ECO:0000256" key="1">
    <source>
        <dbReference type="ARBA" id="ARBA00008404"/>
    </source>
</evidence>
<evidence type="ECO:0000256" key="2">
    <source>
        <dbReference type="SAM" id="Phobius"/>
    </source>
</evidence>
<feature type="transmembrane region" description="Helical" evidence="2">
    <location>
        <begin position="48"/>
        <end position="72"/>
    </location>
</feature>
<accession>A0A852X1Q3</accession>
<dbReference type="Proteomes" id="UP000592181">
    <property type="component" value="Unassembled WGS sequence"/>
</dbReference>
<evidence type="ECO:0000313" key="3">
    <source>
        <dbReference type="EMBL" id="NYG37026.1"/>
    </source>
</evidence>
<proteinExistence type="inferred from homology"/>
<keyword evidence="2" id="KW-0472">Membrane</keyword>
<sequence length="126" mass="13167">MTEVLDVIGGVVLVVGAALALIGAIGLVRLPDLYTRMHAATKPQTLGLLLVLVGLALILRTWSAVATLLIVLGAQALTAPMAAHLLGRATHRAQTGIDSDLLVHDELASARRRAEERGPNPGRRSG</sequence>
<dbReference type="InterPro" id="IPR005133">
    <property type="entry name" value="PhaG_MnhG_YufB"/>
</dbReference>
<keyword evidence="4" id="KW-1185">Reference proteome</keyword>
<comment type="caution">
    <text evidence="3">The sequence shown here is derived from an EMBL/GenBank/DDBJ whole genome shotgun (WGS) entry which is preliminary data.</text>
</comment>
<name>A0A852X1Q3_9MICO</name>
<protein>
    <submittedName>
        <fullName evidence="3">Multicomponent Na+:H+ antiporter subunit G</fullName>
    </submittedName>
</protein>